<evidence type="ECO:0000259" key="1">
    <source>
        <dbReference type="PROSITE" id="PS50075"/>
    </source>
</evidence>
<reference evidence="2" key="1">
    <citation type="journal article" date="2015" name="Proc. Natl. Acad. Sci. U.S.A.">
        <title>Networks of energetic and metabolic interactions define dynamics in microbial communities.</title>
        <authorList>
            <person name="Embree M."/>
            <person name="Liu J.K."/>
            <person name="Al-Bassam M.M."/>
            <person name="Zengler K."/>
        </authorList>
    </citation>
    <scope>NUCLEOTIDE SEQUENCE</scope>
</reference>
<dbReference type="InterPro" id="IPR009081">
    <property type="entry name" value="PP-bd_ACP"/>
</dbReference>
<dbReference type="Gene3D" id="1.10.1200.10">
    <property type="entry name" value="ACP-like"/>
    <property type="match status" value="1"/>
</dbReference>
<name>A0A0W8FTT8_9ZZZZ</name>
<dbReference type="EMBL" id="LNQE01000852">
    <property type="protein sequence ID" value="KUG24295.1"/>
    <property type="molecule type" value="Genomic_DNA"/>
</dbReference>
<feature type="domain" description="Carrier" evidence="1">
    <location>
        <begin position="4"/>
        <end position="81"/>
    </location>
</feature>
<sequence length="82" mass="9266">MDEKKIFEEMVNILKDYAKNQDVLATATMETHILNDLKVNSARLVDVIIRCEDVYGISIDDEEADVIRTIGDAVKVIKQKLG</sequence>
<gene>
    <name evidence="2" type="ORF">ASZ90_005892</name>
</gene>
<evidence type="ECO:0000313" key="2">
    <source>
        <dbReference type="EMBL" id="KUG24295.1"/>
    </source>
</evidence>
<protein>
    <submittedName>
        <fullName evidence="2">Acyl carrier protein</fullName>
    </submittedName>
</protein>
<dbReference type="PROSITE" id="PS50075">
    <property type="entry name" value="CARRIER"/>
    <property type="match status" value="1"/>
</dbReference>
<dbReference type="InterPro" id="IPR036736">
    <property type="entry name" value="ACP-like_sf"/>
</dbReference>
<accession>A0A0W8FTT8</accession>
<comment type="caution">
    <text evidence="2">The sequence shown here is derived from an EMBL/GenBank/DDBJ whole genome shotgun (WGS) entry which is preliminary data.</text>
</comment>
<dbReference type="AlphaFoldDB" id="A0A0W8FTT8"/>
<dbReference type="SUPFAM" id="SSF47336">
    <property type="entry name" value="ACP-like"/>
    <property type="match status" value="1"/>
</dbReference>
<organism evidence="2">
    <name type="scientific">hydrocarbon metagenome</name>
    <dbReference type="NCBI Taxonomy" id="938273"/>
    <lineage>
        <taxon>unclassified sequences</taxon>
        <taxon>metagenomes</taxon>
        <taxon>ecological metagenomes</taxon>
    </lineage>
</organism>
<proteinExistence type="predicted"/>